<protein>
    <submittedName>
        <fullName evidence="1">Uncharacterized protein</fullName>
    </submittedName>
</protein>
<evidence type="ECO:0000313" key="2">
    <source>
        <dbReference type="Proteomes" id="UP001055072"/>
    </source>
</evidence>
<proteinExistence type="predicted"/>
<name>A0ACB8UHV6_9APHY</name>
<dbReference type="Proteomes" id="UP001055072">
    <property type="component" value="Unassembled WGS sequence"/>
</dbReference>
<reference evidence="1" key="1">
    <citation type="journal article" date="2021" name="Environ. Microbiol.">
        <title>Gene family expansions and transcriptome signatures uncover fungal adaptations to wood decay.</title>
        <authorList>
            <person name="Hage H."/>
            <person name="Miyauchi S."/>
            <person name="Viragh M."/>
            <person name="Drula E."/>
            <person name="Min B."/>
            <person name="Chaduli D."/>
            <person name="Navarro D."/>
            <person name="Favel A."/>
            <person name="Norest M."/>
            <person name="Lesage-Meessen L."/>
            <person name="Balint B."/>
            <person name="Merenyi Z."/>
            <person name="de Eugenio L."/>
            <person name="Morin E."/>
            <person name="Martinez A.T."/>
            <person name="Baldrian P."/>
            <person name="Stursova M."/>
            <person name="Martinez M.J."/>
            <person name="Novotny C."/>
            <person name="Magnuson J.K."/>
            <person name="Spatafora J.W."/>
            <person name="Maurice S."/>
            <person name="Pangilinan J."/>
            <person name="Andreopoulos W."/>
            <person name="LaButti K."/>
            <person name="Hundley H."/>
            <person name="Na H."/>
            <person name="Kuo A."/>
            <person name="Barry K."/>
            <person name="Lipzen A."/>
            <person name="Henrissat B."/>
            <person name="Riley R."/>
            <person name="Ahrendt S."/>
            <person name="Nagy L.G."/>
            <person name="Grigoriev I.V."/>
            <person name="Martin F."/>
            <person name="Rosso M.N."/>
        </authorList>
    </citation>
    <scope>NUCLEOTIDE SEQUENCE</scope>
    <source>
        <strain evidence="1">CBS 384.51</strain>
    </source>
</reference>
<gene>
    <name evidence="1" type="ORF">BDY19DRAFT_919402</name>
</gene>
<dbReference type="EMBL" id="MU274901">
    <property type="protein sequence ID" value="KAI0093876.1"/>
    <property type="molecule type" value="Genomic_DNA"/>
</dbReference>
<organism evidence="1 2">
    <name type="scientific">Irpex rosettiformis</name>
    <dbReference type="NCBI Taxonomy" id="378272"/>
    <lineage>
        <taxon>Eukaryota</taxon>
        <taxon>Fungi</taxon>
        <taxon>Dikarya</taxon>
        <taxon>Basidiomycota</taxon>
        <taxon>Agaricomycotina</taxon>
        <taxon>Agaricomycetes</taxon>
        <taxon>Polyporales</taxon>
        <taxon>Irpicaceae</taxon>
        <taxon>Irpex</taxon>
    </lineage>
</organism>
<sequence>MAASSTDISRQLKLLLTNSSDAPSLPLFLQSIDALVAQCSRSQDSAGLLEQLEENLQSVYHDVIDHSEASHSRIFLSVLYHLRSILPPVSIISTWFDLVLRPALREPKLPTEAVTHAKELIVSALSPLKQVRDAVSDDPDKEKRKEKVKEFRRRLMDLYLLDAYNESSGEDVLEWAELDDAQKEAKASWKTNLEDVLVRVGLQRPQDLLTELYHCFASSTSRLQLFVLLNAYTSQLGFPPHAAVLAAHPLMQSIINSLTLDNSSTECTIGITVLTKLLPIYAVKASEDLKRLLPSLFFVLGRLVCWETRHSESTLPALSLTGGRGQDVDVLIEPTIDDARDSIIGDSSAHLPIRTEVEWVRLEQTFTGATSPPPLQRYFALLYYLFPCNTLRFLRLPAVYLEKSGLESPYTSIWEEALDEDKIRSKSERLLRGHVLHPLLIWRDADEELTSPDAWAQYSVERIVAEATMLDIRSASIGLRERLAQDAFASLITRSKGAAGSESTPHEISEELGPHVDLSTSAGSSGSPILTSLPTLNNPPNRIQISLQDMISTSMALKSGLDLEILDAPSVPEWPTTLAEHKSHTRSPSRQSIASASVRLPSPDLAAIPESYGQEVPSQVAAALAGLQREVLMLRCELNFELWMARSNVKHIGRLYQDRVVSRFAEVERQGLVSYLRHFFIFMSEHAQKHNKLREYKGEIYRLQKDLKDHKEQSLATRNEYANWNKKLQDKIKDFRHEKSSWQTEATEMRAAHKELKASFAAQGRLLSDANGRVFMLETQIKETAHKVDRLHDYEKQIEQLIALQRLWEGDVRKLNDQTELLRACSSSYKKMEQRLETLERTYSILEERDRQQRQEIVSLEAKLSISQKQLAVSRKSVPRGDLASYRGEVQRVSGLNSQLCERNSELREELEELKAMVELLKHQVSGRQGVVSDPRSSPFMGPTALNI</sequence>
<accession>A0ACB8UHV6</accession>
<evidence type="ECO:0000313" key="1">
    <source>
        <dbReference type="EMBL" id="KAI0093876.1"/>
    </source>
</evidence>
<comment type="caution">
    <text evidence="1">The sequence shown here is derived from an EMBL/GenBank/DDBJ whole genome shotgun (WGS) entry which is preliminary data.</text>
</comment>
<keyword evidence="2" id="KW-1185">Reference proteome</keyword>